<accession>A0ABX0LHQ7</accession>
<reference evidence="1 2" key="1">
    <citation type="submission" date="2020-03" db="EMBL/GenBank/DDBJ databases">
        <title>Draft genome sequence of environmentally isolated cultures.</title>
        <authorList>
            <person name="Wilson H.S."/>
            <person name="De Leon M.E."/>
        </authorList>
    </citation>
    <scope>NUCLEOTIDE SEQUENCE [LARGE SCALE GENOMIC DNA]</scope>
    <source>
        <strain evidence="1 2">HSC-31F16</strain>
    </source>
</reference>
<sequence length="70" mass="7579">GNDQLFAGWRGYDNVFEGGAGNDTLTGSYARDTYLFNLGDGQDVIIDKADAPTVNDAYRDELVFGVGIKE</sequence>
<dbReference type="SUPFAM" id="SSF51120">
    <property type="entry name" value="beta-Roll"/>
    <property type="match status" value="1"/>
</dbReference>
<organism evidence="1 2">
    <name type="scientific">Chromobacterium fluminis</name>
    <dbReference type="NCBI Taxonomy" id="3044269"/>
    <lineage>
        <taxon>Bacteria</taxon>
        <taxon>Pseudomonadati</taxon>
        <taxon>Pseudomonadota</taxon>
        <taxon>Betaproteobacteria</taxon>
        <taxon>Neisseriales</taxon>
        <taxon>Chromobacteriaceae</taxon>
        <taxon>Chromobacterium</taxon>
    </lineage>
</organism>
<dbReference type="Pfam" id="PF00353">
    <property type="entry name" value="HemolysinCabind"/>
    <property type="match status" value="1"/>
</dbReference>
<gene>
    <name evidence="1" type="ORF">HA052_27330</name>
</gene>
<comment type="caution">
    <text evidence="1">The sequence shown here is derived from an EMBL/GenBank/DDBJ whole genome shotgun (WGS) entry which is preliminary data.</text>
</comment>
<dbReference type="InterPro" id="IPR011049">
    <property type="entry name" value="Serralysin-like_metalloprot_C"/>
</dbReference>
<name>A0ABX0LHQ7_9NEIS</name>
<dbReference type="Proteomes" id="UP001515641">
    <property type="component" value="Unassembled WGS sequence"/>
</dbReference>
<dbReference type="InterPro" id="IPR001343">
    <property type="entry name" value="Hemolysn_Ca-bd"/>
</dbReference>
<dbReference type="Gene3D" id="2.150.10.10">
    <property type="entry name" value="Serralysin-like metalloprotease, C-terminal"/>
    <property type="match status" value="1"/>
</dbReference>
<feature type="non-terminal residue" evidence="1">
    <location>
        <position position="70"/>
    </location>
</feature>
<dbReference type="EMBL" id="JAAOMA010000166">
    <property type="protein sequence ID" value="NHR08891.1"/>
    <property type="molecule type" value="Genomic_DNA"/>
</dbReference>
<proteinExistence type="predicted"/>
<feature type="non-terminal residue" evidence="1">
    <location>
        <position position="1"/>
    </location>
</feature>
<evidence type="ECO:0000313" key="1">
    <source>
        <dbReference type="EMBL" id="NHR08891.1"/>
    </source>
</evidence>
<evidence type="ECO:0000313" key="2">
    <source>
        <dbReference type="Proteomes" id="UP001515641"/>
    </source>
</evidence>
<protein>
    <submittedName>
        <fullName evidence="1">Uncharacterized protein</fullName>
    </submittedName>
</protein>
<keyword evidence="2" id="KW-1185">Reference proteome</keyword>